<dbReference type="PANTHER" id="PTHR11999">
    <property type="entry name" value="GROUP II PYRIDOXAL-5-PHOSPHATE DECARBOXYLASE"/>
    <property type="match status" value="1"/>
</dbReference>
<dbReference type="InterPro" id="IPR010977">
    <property type="entry name" value="Aromatic_deC"/>
</dbReference>
<evidence type="ECO:0000256" key="1">
    <source>
        <dbReference type="ARBA" id="ARBA00001933"/>
    </source>
</evidence>
<comment type="caution">
    <text evidence="8">The sequence shown here is derived from an EMBL/GenBank/DDBJ whole genome shotgun (WGS) entry which is preliminary data.</text>
</comment>
<dbReference type="Gene3D" id="3.40.640.10">
    <property type="entry name" value="Type I PLP-dependent aspartate aminotransferase-like (Major domain)"/>
    <property type="match status" value="1"/>
</dbReference>
<dbReference type="Gene3D" id="3.90.1150.170">
    <property type="match status" value="1"/>
</dbReference>
<dbReference type="EMBL" id="PXXK01000414">
    <property type="protein sequence ID" value="RFN44599.1"/>
    <property type="molecule type" value="Genomic_DNA"/>
</dbReference>
<evidence type="ECO:0000256" key="6">
    <source>
        <dbReference type="PIRSR" id="PIRSR602129-50"/>
    </source>
</evidence>
<proteinExistence type="inferred from homology"/>
<dbReference type="InterPro" id="IPR015422">
    <property type="entry name" value="PyrdxlP-dep_Trfase_small"/>
</dbReference>
<dbReference type="GO" id="GO:0016831">
    <property type="term" value="F:carboxy-lyase activity"/>
    <property type="evidence" value="ECO:0007669"/>
    <property type="project" value="UniProtKB-KW"/>
</dbReference>
<comment type="cofactor">
    <cofactor evidence="1 6 7">
        <name>pyridoxal 5'-phosphate</name>
        <dbReference type="ChEBI" id="CHEBI:597326"/>
    </cofactor>
</comment>
<evidence type="ECO:0000313" key="9">
    <source>
        <dbReference type="Proteomes" id="UP000265631"/>
    </source>
</evidence>
<keyword evidence="4 6" id="KW-0663">Pyridoxal phosphate</keyword>
<dbReference type="InterPro" id="IPR015424">
    <property type="entry name" value="PyrdxlP-dep_Trfase"/>
</dbReference>
<dbReference type="GO" id="GO:0006520">
    <property type="term" value="P:amino acid metabolic process"/>
    <property type="evidence" value="ECO:0007669"/>
    <property type="project" value="InterPro"/>
</dbReference>
<organism evidence="8 9">
    <name type="scientific">Fusarium flagelliforme</name>
    <dbReference type="NCBI Taxonomy" id="2675880"/>
    <lineage>
        <taxon>Eukaryota</taxon>
        <taxon>Fungi</taxon>
        <taxon>Dikarya</taxon>
        <taxon>Ascomycota</taxon>
        <taxon>Pezizomycotina</taxon>
        <taxon>Sordariomycetes</taxon>
        <taxon>Hypocreomycetidae</taxon>
        <taxon>Hypocreales</taxon>
        <taxon>Nectriaceae</taxon>
        <taxon>Fusarium</taxon>
        <taxon>Fusarium incarnatum-equiseti species complex</taxon>
    </lineage>
</organism>
<evidence type="ECO:0000256" key="2">
    <source>
        <dbReference type="ARBA" id="ARBA00009533"/>
    </source>
</evidence>
<dbReference type="Pfam" id="PF00282">
    <property type="entry name" value="Pyridoxal_deC"/>
    <property type="match status" value="1"/>
</dbReference>
<evidence type="ECO:0000256" key="7">
    <source>
        <dbReference type="RuleBase" id="RU000382"/>
    </source>
</evidence>
<evidence type="ECO:0000256" key="4">
    <source>
        <dbReference type="ARBA" id="ARBA00022898"/>
    </source>
</evidence>
<keyword evidence="3" id="KW-0210">Decarboxylase</keyword>
<dbReference type="InterPro" id="IPR021115">
    <property type="entry name" value="Pyridoxal-P_BS"/>
</dbReference>
<evidence type="ECO:0000256" key="5">
    <source>
        <dbReference type="ARBA" id="ARBA00023239"/>
    </source>
</evidence>
<dbReference type="Proteomes" id="UP000265631">
    <property type="component" value="Unassembled WGS sequence"/>
</dbReference>
<evidence type="ECO:0000313" key="8">
    <source>
        <dbReference type="EMBL" id="RFN44599.1"/>
    </source>
</evidence>
<dbReference type="Gene3D" id="3.90.1150.10">
    <property type="entry name" value="Aspartate Aminotransferase, domain 1"/>
    <property type="match status" value="1"/>
</dbReference>
<dbReference type="PRINTS" id="PR00800">
    <property type="entry name" value="YHDCRBOXLASE"/>
</dbReference>
<accession>A0A395MBX2</accession>
<dbReference type="InterPro" id="IPR002129">
    <property type="entry name" value="PyrdxlP-dep_de-COase"/>
</dbReference>
<dbReference type="STRING" id="2594813.A0A395MBX2"/>
<keyword evidence="9" id="KW-1185">Reference proteome</keyword>
<gene>
    <name evidence="8" type="ORF">FIE12Z_11143</name>
</gene>
<reference evidence="8 9" key="1">
    <citation type="journal article" date="2018" name="PLoS Pathog.">
        <title>Evolution of structural diversity of trichothecenes, a family of toxins produced by plant pathogenic and entomopathogenic fungi.</title>
        <authorList>
            <person name="Proctor R.H."/>
            <person name="McCormick S.P."/>
            <person name="Kim H.S."/>
            <person name="Cardoza R.E."/>
            <person name="Stanley A.M."/>
            <person name="Lindo L."/>
            <person name="Kelly A."/>
            <person name="Brown D.W."/>
            <person name="Lee T."/>
            <person name="Vaughan M.M."/>
            <person name="Alexander N.J."/>
            <person name="Busman M."/>
            <person name="Gutierrez S."/>
        </authorList>
    </citation>
    <scope>NUCLEOTIDE SEQUENCE [LARGE SCALE GENOMIC DNA]</scope>
    <source>
        <strain evidence="8 9">NRRL 13405</strain>
    </source>
</reference>
<dbReference type="AlphaFoldDB" id="A0A395MBX2"/>
<name>A0A395MBX2_9HYPO</name>
<dbReference type="SUPFAM" id="SSF53383">
    <property type="entry name" value="PLP-dependent transferases"/>
    <property type="match status" value="1"/>
</dbReference>
<dbReference type="PROSITE" id="PS00392">
    <property type="entry name" value="DDC_GAD_HDC_YDC"/>
    <property type="match status" value="1"/>
</dbReference>
<dbReference type="PANTHER" id="PTHR11999:SF70">
    <property type="entry name" value="MIP05841P"/>
    <property type="match status" value="1"/>
</dbReference>
<dbReference type="GO" id="GO:0030170">
    <property type="term" value="F:pyridoxal phosphate binding"/>
    <property type="evidence" value="ECO:0007669"/>
    <property type="project" value="InterPro"/>
</dbReference>
<comment type="similarity">
    <text evidence="2 7">Belongs to the group II decarboxylase family.</text>
</comment>
<sequence>MDSSPFPDQAEQLNAISSSFQAIFDRLLQTTQNVSKDPILRLAGPEEILQLKEISAPGTAHPVQDAIEDAIAISDFRFRMNHPKTFAFIPAPVSPLSWIGDCIAQAFNSFAGSALQGPGVAIVEQTLLQWLASKVGMPDTAGGVFVSGGSMANMSGMVLARECILEDGTESLGIAYLSDQTHHSVIKALRIVGIKRSQIRLIPTNPSFQMDITSLKATIKVDREAGLKPFVIVGTCGTTNTGSIDPLVALAQVRDAERIWLHIDGAYGASAALGTTRSGATNGLGLADSISWDAHKWLLQTYSCSLILVRNKLNLAKVYANDGDYLRDALEHDEIPDFWNLGMELTRPSRAMKLWFTLRVLGVETVGKMVDHGFDLAEIAEAEVKKLEDWEITSPASMAIVTFRYAPMGKTDDELDVLNAAFSKYFMDNNIAGMLTTKIWGRVVLRICSISPVLRLEEMVEIIQRVDQVAKLLTQRQETTA</sequence>
<dbReference type="InterPro" id="IPR015421">
    <property type="entry name" value="PyrdxlP-dep_Trfase_major"/>
</dbReference>
<keyword evidence="5 7" id="KW-0456">Lyase</keyword>
<protein>
    <submittedName>
        <fullName evidence="8">Aromatic-l-amino-acid decarboxylase</fullName>
    </submittedName>
</protein>
<dbReference type="GO" id="GO:0019752">
    <property type="term" value="P:carboxylic acid metabolic process"/>
    <property type="evidence" value="ECO:0007669"/>
    <property type="project" value="InterPro"/>
</dbReference>
<feature type="modified residue" description="N6-(pyridoxal phosphate)lysine" evidence="6">
    <location>
        <position position="296"/>
    </location>
</feature>
<evidence type="ECO:0000256" key="3">
    <source>
        <dbReference type="ARBA" id="ARBA00022793"/>
    </source>
</evidence>